<dbReference type="EMBL" id="LR699554">
    <property type="protein sequence ID" value="VVD32193.1"/>
    <property type="molecule type" value="Genomic_DNA"/>
</dbReference>
<keyword evidence="2" id="KW-1185">Reference proteome</keyword>
<dbReference type="KEGG" id="pdio:PDMSB3_0895.1"/>
<organism evidence="1 2">
    <name type="scientific">Paraburkholderia dioscoreae</name>
    <dbReference type="NCBI Taxonomy" id="2604047"/>
    <lineage>
        <taxon>Bacteria</taxon>
        <taxon>Pseudomonadati</taxon>
        <taxon>Pseudomonadota</taxon>
        <taxon>Betaproteobacteria</taxon>
        <taxon>Burkholderiales</taxon>
        <taxon>Burkholderiaceae</taxon>
        <taxon>Paraburkholderia</taxon>
    </lineage>
</organism>
<sequence>MSAICTPRELTCDGTTGTGRKVVTGRAGLGDEAGAAASAQAASAAAASVAPSLSSGDEGAQALARASCTRCDGPASTLRRFRRLFTAVLRLSRPKSANGADSEAGRVVWQARR</sequence>
<dbReference type="AlphaFoldDB" id="A0A5Q4ZGK9"/>
<evidence type="ECO:0000313" key="1">
    <source>
        <dbReference type="EMBL" id="VVD32193.1"/>
    </source>
</evidence>
<name>A0A5Q4ZGK9_9BURK</name>
<gene>
    <name evidence="1" type="ORF">PDMSB3_0895</name>
</gene>
<protein>
    <submittedName>
        <fullName evidence="1">Uncharacterized protein</fullName>
    </submittedName>
</protein>
<evidence type="ECO:0000313" key="2">
    <source>
        <dbReference type="Proteomes" id="UP000325811"/>
    </source>
</evidence>
<proteinExistence type="predicted"/>
<dbReference type="Proteomes" id="UP000325811">
    <property type="component" value="Chromosome II"/>
</dbReference>
<accession>A0A5Q4ZGK9</accession>
<reference evidence="1 2" key="1">
    <citation type="submission" date="2019-08" db="EMBL/GenBank/DDBJ databases">
        <authorList>
            <person name="Herpell B J."/>
        </authorList>
    </citation>
    <scope>NUCLEOTIDE SEQUENCE [LARGE SCALE GENOMIC DNA]</scope>
    <source>
        <strain evidence="2">Msb3</strain>
    </source>
</reference>